<dbReference type="AlphaFoldDB" id="A0A9Q1CL26"/>
<dbReference type="Gene3D" id="1.10.168.10">
    <property type="entry name" value="Phosducin, domain 2"/>
    <property type="match status" value="1"/>
</dbReference>
<dbReference type="PANTHER" id="PTHR46052">
    <property type="entry name" value="PHOSDUCIN-LIKE PROTEIN"/>
    <property type="match status" value="1"/>
</dbReference>
<evidence type="ECO:0000256" key="3">
    <source>
        <dbReference type="SAM" id="MobiDB-lite"/>
    </source>
</evidence>
<feature type="region of interest" description="Disordered" evidence="3">
    <location>
        <begin position="15"/>
        <end position="66"/>
    </location>
</feature>
<evidence type="ECO:0000256" key="2">
    <source>
        <dbReference type="ARBA" id="ARBA00022553"/>
    </source>
</evidence>
<reference evidence="5" key="1">
    <citation type="submission" date="2021-10" db="EMBL/GenBank/DDBJ databases">
        <title>Tropical sea cucumber genome reveals ecological adaptation and Cuvierian tubules defense mechanism.</title>
        <authorList>
            <person name="Chen T."/>
        </authorList>
    </citation>
    <scope>NUCLEOTIDE SEQUENCE</scope>
    <source>
        <strain evidence="5">Nanhai2018</strain>
        <tissue evidence="5">Muscle</tissue>
    </source>
</reference>
<dbReference type="OrthoDB" id="70588at2759"/>
<keyword evidence="2" id="KW-0597">Phosphoprotein</keyword>
<accession>A0A9Q1CL26</accession>
<dbReference type="InterPro" id="IPR051499">
    <property type="entry name" value="Phosducin-like_reg"/>
</dbReference>
<comment type="similarity">
    <text evidence="1">Belongs to the phosducin family.</text>
</comment>
<dbReference type="InterPro" id="IPR001200">
    <property type="entry name" value="Phosducin"/>
</dbReference>
<protein>
    <submittedName>
        <fullName evidence="5">Phosducin-like protein</fullName>
    </submittedName>
</protein>
<sequence>MATMDDKILGEKLQYYYSSSDDERDDDDDDDVKCSGEDADCGEGETSCQPDEDFTSGSATHTGPKGVLEDWRRYKQLETERRKEQEDERMALARKLALTCRTYDDDLKDKQEDEELAELGLDLEDEFLKQYREQRMKEMTDQLVKNRPVFGSVLELTRENYVDAIDNENKSVSVVVHVYGNSSPGCEALDGCFQCLCKEYPTVKFCRAAATAMQVSHSFCQNGLPALLVYRGGQLVGNFVKVTDYLGEDFFSVEVEAFLQDHGLLPNKDETAIVRGGGAVTSTAAESGDSDLDLD</sequence>
<organism evidence="5 6">
    <name type="scientific">Holothuria leucospilota</name>
    <name type="common">Black long sea cucumber</name>
    <name type="synonym">Mertensiothuria leucospilota</name>
    <dbReference type="NCBI Taxonomy" id="206669"/>
    <lineage>
        <taxon>Eukaryota</taxon>
        <taxon>Metazoa</taxon>
        <taxon>Echinodermata</taxon>
        <taxon>Eleutherozoa</taxon>
        <taxon>Echinozoa</taxon>
        <taxon>Holothuroidea</taxon>
        <taxon>Aspidochirotacea</taxon>
        <taxon>Aspidochirotida</taxon>
        <taxon>Holothuriidae</taxon>
        <taxon>Holothuria</taxon>
    </lineage>
</organism>
<dbReference type="InterPro" id="IPR023196">
    <property type="entry name" value="Phosducin_N_dom_sf"/>
</dbReference>
<dbReference type="InterPro" id="IPR036249">
    <property type="entry name" value="Thioredoxin-like_sf"/>
</dbReference>
<dbReference type="InterPro" id="IPR024253">
    <property type="entry name" value="Phosducin_thioredoxin-like_dom"/>
</dbReference>
<dbReference type="GO" id="GO:0008277">
    <property type="term" value="P:regulation of G protein-coupled receptor signaling pathway"/>
    <property type="evidence" value="ECO:0007669"/>
    <property type="project" value="InterPro"/>
</dbReference>
<gene>
    <name evidence="5" type="ORF">HOLleu_05711</name>
</gene>
<dbReference type="PRINTS" id="PR00677">
    <property type="entry name" value="PHOSDUCIN"/>
</dbReference>
<dbReference type="Proteomes" id="UP001152320">
    <property type="component" value="Chromosome 2"/>
</dbReference>
<dbReference type="EMBL" id="JAIZAY010000002">
    <property type="protein sequence ID" value="KAJ8046881.1"/>
    <property type="molecule type" value="Genomic_DNA"/>
</dbReference>
<keyword evidence="6" id="KW-1185">Reference proteome</keyword>
<feature type="compositionally biased region" description="Acidic residues" evidence="3">
    <location>
        <begin position="20"/>
        <end position="43"/>
    </location>
</feature>
<evidence type="ECO:0000313" key="5">
    <source>
        <dbReference type="EMBL" id="KAJ8046881.1"/>
    </source>
</evidence>
<dbReference type="Pfam" id="PF02114">
    <property type="entry name" value="Phosducin"/>
    <property type="match status" value="1"/>
</dbReference>
<name>A0A9Q1CL26_HOLLE</name>
<proteinExistence type="inferred from homology"/>
<dbReference type="SUPFAM" id="SSF52833">
    <property type="entry name" value="Thioredoxin-like"/>
    <property type="match status" value="1"/>
</dbReference>
<dbReference type="Gene3D" id="3.40.30.10">
    <property type="entry name" value="Glutaredoxin"/>
    <property type="match status" value="1"/>
</dbReference>
<comment type="caution">
    <text evidence="5">The sequence shown here is derived from an EMBL/GenBank/DDBJ whole genome shotgun (WGS) entry which is preliminary data.</text>
</comment>
<evidence type="ECO:0000313" key="6">
    <source>
        <dbReference type="Proteomes" id="UP001152320"/>
    </source>
</evidence>
<evidence type="ECO:0000256" key="1">
    <source>
        <dbReference type="ARBA" id="ARBA00009686"/>
    </source>
</evidence>
<feature type="domain" description="Phosducin" evidence="4">
    <location>
        <begin position="51"/>
        <end position="292"/>
    </location>
</feature>
<dbReference type="CDD" id="cd02987">
    <property type="entry name" value="Phd_like_Phd"/>
    <property type="match status" value="1"/>
</dbReference>
<dbReference type="PANTHER" id="PTHR46052:SF1">
    <property type="entry name" value="PHOSDUCIN-LIKE PROTEIN"/>
    <property type="match status" value="1"/>
</dbReference>
<evidence type="ECO:0000259" key="4">
    <source>
        <dbReference type="Pfam" id="PF02114"/>
    </source>
</evidence>